<dbReference type="EMBL" id="JH712194">
    <property type="protein sequence ID" value="EFO27459.2"/>
    <property type="molecule type" value="Genomic_DNA"/>
</dbReference>
<name>A0A1S0U9T2_LOALO</name>
<accession>A0A1S0U9T2</accession>
<sequence length="193" mass="21575">MLKRKRTLREMSENELEAVTKVFSPGRFFQKHSKLDLQEEIIHWILENGLRIDHEFTLLEMDDGSYGILTDENGCSCCQKSVLSDANQSAEEEVVKKRSENSSQAEMSGSIVVEEISQIKSETNLSFTAQYDSKSAIVGMQPLPTSLSFNDSITRIDEGLRINSEKNTKQQKGGLSQFCAELGSCCISLFSSC</sequence>
<proteinExistence type="predicted"/>
<dbReference type="OrthoDB" id="5867889at2759"/>
<organism evidence="1">
    <name type="scientific">Loa loa</name>
    <name type="common">Eye worm</name>
    <name type="synonym">Filaria loa</name>
    <dbReference type="NCBI Taxonomy" id="7209"/>
    <lineage>
        <taxon>Eukaryota</taxon>
        <taxon>Metazoa</taxon>
        <taxon>Ecdysozoa</taxon>
        <taxon>Nematoda</taxon>
        <taxon>Chromadorea</taxon>
        <taxon>Rhabditida</taxon>
        <taxon>Spirurina</taxon>
        <taxon>Spiruromorpha</taxon>
        <taxon>Filarioidea</taxon>
        <taxon>Onchocercidae</taxon>
        <taxon>Loa</taxon>
    </lineage>
</organism>
<dbReference type="OMA" id="IHWVLEN"/>
<evidence type="ECO:0000313" key="1">
    <source>
        <dbReference type="EMBL" id="EFO27459.2"/>
    </source>
</evidence>
<protein>
    <submittedName>
        <fullName evidence="1">Uncharacterized protein</fullName>
    </submittedName>
</protein>
<dbReference type="AlphaFoldDB" id="A0A1S0U9T2"/>
<dbReference type="KEGG" id="loa:LOAG_01030"/>
<gene>
    <name evidence="1" type="ORF">LOAG_01030</name>
</gene>
<dbReference type="InParanoid" id="A0A1S0U9T2"/>
<dbReference type="RefSeq" id="XP_020303937.1">
    <property type="nucleotide sequence ID" value="XM_020445625.1"/>
</dbReference>
<dbReference type="GeneID" id="9938402"/>
<reference evidence="1" key="1">
    <citation type="submission" date="2012-04" db="EMBL/GenBank/DDBJ databases">
        <title>The Genome Sequence of Loa loa.</title>
        <authorList>
            <consortium name="The Broad Institute Genome Sequencing Platform"/>
            <consortium name="Broad Institute Genome Sequencing Center for Infectious Disease"/>
            <person name="Nutman T.B."/>
            <person name="Fink D.L."/>
            <person name="Russ C."/>
            <person name="Young S."/>
            <person name="Zeng Q."/>
            <person name="Gargeya S."/>
            <person name="Alvarado L."/>
            <person name="Berlin A."/>
            <person name="Chapman S.B."/>
            <person name="Chen Z."/>
            <person name="Freedman E."/>
            <person name="Gellesch M."/>
            <person name="Goldberg J."/>
            <person name="Griggs A."/>
            <person name="Gujja S."/>
            <person name="Heilman E.R."/>
            <person name="Heiman D."/>
            <person name="Howarth C."/>
            <person name="Mehta T."/>
            <person name="Neiman D."/>
            <person name="Pearson M."/>
            <person name="Roberts A."/>
            <person name="Saif S."/>
            <person name="Shea T."/>
            <person name="Shenoy N."/>
            <person name="Sisk P."/>
            <person name="Stolte C."/>
            <person name="Sykes S."/>
            <person name="White J."/>
            <person name="Yandava C."/>
            <person name="Haas B."/>
            <person name="Henn M.R."/>
            <person name="Nusbaum C."/>
            <person name="Birren B."/>
        </authorList>
    </citation>
    <scope>NUCLEOTIDE SEQUENCE [LARGE SCALE GENOMIC DNA]</scope>
</reference>
<dbReference type="CTD" id="9938402"/>